<dbReference type="GO" id="GO:0000981">
    <property type="term" value="F:DNA-binding transcription factor activity, RNA polymerase II-specific"/>
    <property type="evidence" value="ECO:0007669"/>
    <property type="project" value="InterPro"/>
</dbReference>
<dbReference type="GO" id="GO:0000977">
    <property type="term" value="F:RNA polymerase II transcription regulatory region sequence-specific DNA binding"/>
    <property type="evidence" value="ECO:0007669"/>
    <property type="project" value="TreeGrafter"/>
</dbReference>
<name>A0A672UZE2_STRHB</name>
<dbReference type="Proteomes" id="UP000472266">
    <property type="component" value="Unplaced"/>
</dbReference>
<dbReference type="PANTHER" id="PTHR24329:SF543">
    <property type="entry name" value="FI01017P-RELATED"/>
    <property type="match status" value="1"/>
</dbReference>
<evidence type="ECO:0000256" key="2">
    <source>
        <dbReference type="ARBA" id="ARBA00005733"/>
    </source>
</evidence>
<keyword evidence="4" id="KW-0805">Transcription regulation</keyword>
<dbReference type="PROSITE" id="PS50071">
    <property type="entry name" value="HOMEOBOX_2"/>
    <property type="match status" value="1"/>
</dbReference>
<evidence type="ECO:0000256" key="6">
    <source>
        <dbReference type="ARBA" id="ARBA00023155"/>
    </source>
</evidence>
<comment type="subcellular location">
    <subcellularLocation>
        <location evidence="1 9 10">Nucleus</location>
    </subcellularLocation>
</comment>
<protein>
    <submittedName>
        <fullName evidence="13">ALX homeobox 3</fullName>
    </submittedName>
</protein>
<dbReference type="GO" id="GO:0007389">
    <property type="term" value="P:pattern specification process"/>
    <property type="evidence" value="ECO:0007669"/>
    <property type="project" value="Ensembl"/>
</dbReference>
<feature type="DNA-binding region" description="Homeobox" evidence="9">
    <location>
        <begin position="85"/>
        <end position="144"/>
    </location>
</feature>
<evidence type="ECO:0000313" key="14">
    <source>
        <dbReference type="Proteomes" id="UP000472266"/>
    </source>
</evidence>
<evidence type="ECO:0000256" key="1">
    <source>
        <dbReference type="ARBA" id="ARBA00004123"/>
    </source>
</evidence>
<evidence type="ECO:0000256" key="7">
    <source>
        <dbReference type="ARBA" id="ARBA00023163"/>
    </source>
</evidence>
<evidence type="ECO:0000256" key="9">
    <source>
        <dbReference type="PROSITE-ProRule" id="PRU00108"/>
    </source>
</evidence>
<dbReference type="PANTHER" id="PTHR24329">
    <property type="entry name" value="HOMEOBOX PROTEIN ARISTALESS"/>
    <property type="match status" value="1"/>
</dbReference>
<evidence type="ECO:0000313" key="13">
    <source>
        <dbReference type="Ensembl" id="ENSSHBP00005019845.1"/>
    </source>
</evidence>
<dbReference type="AlphaFoldDB" id="A0A672UZE2"/>
<dbReference type="PROSITE" id="PS00027">
    <property type="entry name" value="HOMEOBOX_1"/>
    <property type="match status" value="1"/>
</dbReference>
<dbReference type="SUPFAM" id="SSF46689">
    <property type="entry name" value="Homeodomain-like"/>
    <property type="match status" value="1"/>
</dbReference>
<dbReference type="GO" id="GO:0035116">
    <property type="term" value="P:embryonic hindlimb morphogenesis"/>
    <property type="evidence" value="ECO:0007669"/>
    <property type="project" value="Ensembl"/>
</dbReference>
<dbReference type="InParanoid" id="A0A672UZE2"/>
<evidence type="ECO:0000256" key="11">
    <source>
        <dbReference type="SAM" id="MobiDB-lite"/>
    </source>
</evidence>
<keyword evidence="3" id="KW-0217">Developmental protein</keyword>
<dbReference type="InterPro" id="IPR050649">
    <property type="entry name" value="Paired_Homeobox_TFs"/>
</dbReference>
<dbReference type="GO" id="GO:0005634">
    <property type="term" value="C:nucleus"/>
    <property type="evidence" value="ECO:0007669"/>
    <property type="project" value="UniProtKB-SubCell"/>
</dbReference>
<evidence type="ECO:0000256" key="8">
    <source>
        <dbReference type="ARBA" id="ARBA00023242"/>
    </source>
</evidence>
<dbReference type="InterPro" id="IPR017970">
    <property type="entry name" value="Homeobox_CS"/>
</dbReference>
<feature type="domain" description="Homeobox" evidence="12">
    <location>
        <begin position="83"/>
        <end position="143"/>
    </location>
</feature>
<dbReference type="Gene3D" id="1.10.10.60">
    <property type="entry name" value="Homeodomain-like"/>
    <property type="match status" value="1"/>
</dbReference>
<dbReference type="CDD" id="cd00086">
    <property type="entry name" value="homeodomain"/>
    <property type="match status" value="1"/>
</dbReference>
<reference evidence="13" key="1">
    <citation type="submission" date="2025-08" db="UniProtKB">
        <authorList>
            <consortium name="Ensembl"/>
        </authorList>
    </citation>
    <scope>IDENTIFICATION</scope>
</reference>
<feature type="region of interest" description="Disordered" evidence="11">
    <location>
        <begin position="1"/>
        <end position="40"/>
    </location>
</feature>
<dbReference type="GeneTree" id="ENSGT00940000160669"/>
<reference evidence="13" key="2">
    <citation type="submission" date="2025-09" db="UniProtKB">
        <authorList>
            <consortium name="Ensembl"/>
        </authorList>
    </citation>
    <scope>IDENTIFICATION</scope>
</reference>
<dbReference type="OMA" id="FATFRTM"/>
<dbReference type="SMART" id="SM00389">
    <property type="entry name" value="HOX"/>
    <property type="match status" value="1"/>
</dbReference>
<dbReference type="Ensembl" id="ENSSHBT00005023687.1">
    <property type="protein sequence ID" value="ENSSHBP00005019845.1"/>
    <property type="gene ID" value="ENSSHBG00005016973.1"/>
</dbReference>
<dbReference type="InterPro" id="IPR009057">
    <property type="entry name" value="Homeodomain-like_sf"/>
</dbReference>
<sequence>GTLPVPSSPREVGAVLASSAPLTPPPCASPLPGSEKGCKGGYQAVPAPCRGPPKALGELGCPMGAPLGSLHRVPEFPEPLGKSKKRRNRTTFSTFQLEELEKVFQKTHYPDVYAREQLALQTDLTEARVQVWFQNRRAKWRKRERYGKIQEVRAGTRAAPSPPAPHHPSRAGIPSHRSLWDEPHHPCLPLLSMWVHPSLAKTHGPGWKRGGIPAASHFATFRTMLLYIPLHFSWEHALWGRFWGVHPPKKPL</sequence>
<proteinExistence type="inferred from homology"/>
<dbReference type="InterPro" id="IPR001356">
    <property type="entry name" value="HD"/>
</dbReference>
<dbReference type="FunFam" id="1.10.10.60:FF:000093">
    <property type="entry name" value="ALX homeobox protein 1"/>
    <property type="match status" value="1"/>
</dbReference>
<keyword evidence="5 9" id="KW-0238">DNA-binding</keyword>
<dbReference type="GO" id="GO:0042981">
    <property type="term" value="P:regulation of apoptotic process"/>
    <property type="evidence" value="ECO:0007669"/>
    <property type="project" value="Ensembl"/>
</dbReference>
<keyword evidence="14" id="KW-1185">Reference proteome</keyword>
<dbReference type="GO" id="GO:0048704">
    <property type="term" value="P:embryonic skeletal system morphogenesis"/>
    <property type="evidence" value="ECO:0007669"/>
    <property type="project" value="Ensembl"/>
</dbReference>
<feature type="region of interest" description="Disordered" evidence="11">
    <location>
        <begin position="154"/>
        <end position="173"/>
    </location>
</feature>
<evidence type="ECO:0000256" key="4">
    <source>
        <dbReference type="ARBA" id="ARBA00023015"/>
    </source>
</evidence>
<evidence type="ECO:0000259" key="12">
    <source>
        <dbReference type="PROSITE" id="PS50071"/>
    </source>
</evidence>
<keyword evidence="8 9" id="KW-0539">Nucleus</keyword>
<organism evidence="13 14">
    <name type="scientific">Strigops habroptila</name>
    <name type="common">Kakapo</name>
    <dbReference type="NCBI Taxonomy" id="2489341"/>
    <lineage>
        <taxon>Eukaryota</taxon>
        <taxon>Metazoa</taxon>
        <taxon>Chordata</taxon>
        <taxon>Craniata</taxon>
        <taxon>Vertebrata</taxon>
        <taxon>Euteleostomi</taxon>
        <taxon>Archelosauria</taxon>
        <taxon>Archosauria</taxon>
        <taxon>Dinosauria</taxon>
        <taxon>Saurischia</taxon>
        <taxon>Theropoda</taxon>
        <taxon>Coelurosauria</taxon>
        <taxon>Aves</taxon>
        <taxon>Neognathae</taxon>
        <taxon>Neoaves</taxon>
        <taxon>Telluraves</taxon>
        <taxon>Australaves</taxon>
        <taxon>Psittaciformes</taxon>
        <taxon>Psittacidae</taxon>
        <taxon>Strigops</taxon>
    </lineage>
</organism>
<keyword evidence="7" id="KW-0804">Transcription</keyword>
<dbReference type="GO" id="GO:0035115">
    <property type="term" value="P:embryonic forelimb morphogenesis"/>
    <property type="evidence" value="ECO:0007669"/>
    <property type="project" value="Ensembl"/>
</dbReference>
<evidence type="ECO:0000256" key="5">
    <source>
        <dbReference type="ARBA" id="ARBA00023125"/>
    </source>
</evidence>
<evidence type="ECO:0000256" key="10">
    <source>
        <dbReference type="RuleBase" id="RU000682"/>
    </source>
</evidence>
<comment type="similarity">
    <text evidence="2">Belongs to the paired homeobox family.</text>
</comment>
<gene>
    <name evidence="13" type="primary">ALX3</name>
</gene>
<dbReference type="Pfam" id="PF00046">
    <property type="entry name" value="Homeodomain"/>
    <property type="match status" value="1"/>
</dbReference>
<evidence type="ECO:0000256" key="3">
    <source>
        <dbReference type="ARBA" id="ARBA00022473"/>
    </source>
</evidence>
<accession>A0A672UZE2</accession>
<keyword evidence="6 9" id="KW-0371">Homeobox</keyword>